<dbReference type="PANTHER" id="PTHR43364">
    <property type="entry name" value="NADH-SPECIFIC METHYLGLYOXAL REDUCTASE-RELATED"/>
    <property type="match status" value="1"/>
</dbReference>
<organism evidence="3 4">
    <name type="scientific">Candidatus Promineifilum breve</name>
    <dbReference type="NCBI Taxonomy" id="1806508"/>
    <lineage>
        <taxon>Bacteria</taxon>
        <taxon>Bacillati</taxon>
        <taxon>Chloroflexota</taxon>
        <taxon>Ardenticatenia</taxon>
        <taxon>Candidatus Promineifilales</taxon>
        <taxon>Candidatus Promineifilaceae</taxon>
        <taxon>Candidatus Promineifilum</taxon>
    </lineage>
</organism>
<dbReference type="InterPro" id="IPR036812">
    <property type="entry name" value="NAD(P)_OxRdtase_dom_sf"/>
</dbReference>
<dbReference type="FunFam" id="3.20.20.100:FF:000004">
    <property type="entry name" value="Oxidoreductase, aldo/keto reductase"/>
    <property type="match status" value="1"/>
</dbReference>
<dbReference type="GO" id="GO:0016491">
    <property type="term" value="F:oxidoreductase activity"/>
    <property type="evidence" value="ECO:0007669"/>
    <property type="project" value="UniProtKB-KW"/>
</dbReference>
<reference evidence="3" key="1">
    <citation type="submission" date="2016-01" db="EMBL/GenBank/DDBJ databases">
        <authorList>
            <person name="Mcilroy J.S."/>
            <person name="Karst M S."/>
            <person name="Albertsen M."/>
        </authorList>
    </citation>
    <scope>NUCLEOTIDE SEQUENCE</scope>
    <source>
        <strain evidence="3">Cfx-K</strain>
    </source>
</reference>
<gene>
    <name evidence="3" type="primary">yrpG</name>
    <name evidence="3" type="ORF">CFX0092_A0782</name>
</gene>
<dbReference type="KEGG" id="pbf:CFX0092_A0782"/>
<evidence type="ECO:0000256" key="1">
    <source>
        <dbReference type="ARBA" id="ARBA00023002"/>
    </source>
</evidence>
<dbReference type="AlphaFoldDB" id="A0A160T2I0"/>
<dbReference type="EMBL" id="LN890655">
    <property type="protein sequence ID" value="CUS02660.2"/>
    <property type="molecule type" value="Genomic_DNA"/>
</dbReference>
<proteinExistence type="predicted"/>
<protein>
    <submittedName>
        <fullName evidence="3">Uncharacterized oxidoreductase YrpG</fullName>
        <ecNumber evidence="3">1.-.-.-</ecNumber>
    </submittedName>
</protein>
<dbReference type="InterPro" id="IPR023210">
    <property type="entry name" value="NADP_OxRdtase_dom"/>
</dbReference>
<sequence length="343" mass="38840">MMEYRNLGRTGIKVSQLCLGCMNFGGRQEEQESIRIIHQALDSGINFIDTANVYGHEPLDFPTGAGRSEQIVGKALGDGRRERVILATKVHYRMSDDLNAQNNTRRHIIEQCEASLKRLNTDWIDLYQLHGTNDDIPIDEALRALDDLVRAGKIRYIGASGFAAWEVMEALWAAKEYRLNRFVSEQSPYNLLDRRIERELIPMAQTYGLAILPWAPSAGGFFSERYTRDNPPPVGSRYEAFWRGFYQNDFSQSRVFDVQEAVLALAKEKGFSGYAVALAWCLSRPGVTSPIIGPRTVEQLVDSVTAREIMLTEEDHARLDAVAAPQSMTVPYIDYKGAHQFRW</sequence>
<dbReference type="PANTHER" id="PTHR43364:SF4">
    <property type="entry name" value="NAD(P)-LINKED OXIDOREDUCTASE SUPERFAMILY PROTEIN"/>
    <property type="match status" value="1"/>
</dbReference>
<evidence type="ECO:0000313" key="3">
    <source>
        <dbReference type="EMBL" id="CUS02660.2"/>
    </source>
</evidence>
<evidence type="ECO:0000313" key="4">
    <source>
        <dbReference type="Proteomes" id="UP000215027"/>
    </source>
</evidence>
<feature type="domain" description="NADP-dependent oxidoreductase" evidence="2">
    <location>
        <begin position="17"/>
        <end position="323"/>
    </location>
</feature>
<evidence type="ECO:0000259" key="2">
    <source>
        <dbReference type="Pfam" id="PF00248"/>
    </source>
</evidence>
<dbReference type="OrthoDB" id="9773828at2"/>
<dbReference type="GO" id="GO:0005829">
    <property type="term" value="C:cytosol"/>
    <property type="evidence" value="ECO:0007669"/>
    <property type="project" value="TreeGrafter"/>
</dbReference>
<dbReference type="InterPro" id="IPR050523">
    <property type="entry name" value="AKR_Detox_Biosynth"/>
</dbReference>
<keyword evidence="4" id="KW-1185">Reference proteome</keyword>
<dbReference type="EC" id="1.-.-.-" evidence="3"/>
<dbReference type="Proteomes" id="UP000215027">
    <property type="component" value="Chromosome I"/>
</dbReference>
<dbReference type="RefSeq" id="WP_095042248.1">
    <property type="nucleotide sequence ID" value="NZ_LN890655.1"/>
</dbReference>
<dbReference type="Gene3D" id="3.20.20.100">
    <property type="entry name" value="NADP-dependent oxidoreductase domain"/>
    <property type="match status" value="1"/>
</dbReference>
<dbReference type="Pfam" id="PF00248">
    <property type="entry name" value="Aldo_ket_red"/>
    <property type="match status" value="1"/>
</dbReference>
<keyword evidence="1 3" id="KW-0560">Oxidoreductase</keyword>
<accession>A0A160T2I0</accession>
<name>A0A160T2I0_9CHLR</name>
<dbReference type="SUPFAM" id="SSF51430">
    <property type="entry name" value="NAD(P)-linked oxidoreductase"/>
    <property type="match status" value="1"/>
</dbReference>